<dbReference type="InterPro" id="IPR001091">
    <property type="entry name" value="RM_Methyltransferase"/>
</dbReference>
<feature type="domain" description="ParB-like N-terminal" evidence="5">
    <location>
        <begin position="7"/>
        <end position="92"/>
    </location>
</feature>
<dbReference type="eggNOG" id="COG1475">
    <property type="taxonomic scope" value="Bacteria"/>
</dbReference>
<dbReference type="SMART" id="SM00470">
    <property type="entry name" value="ParB"/>
    <property type="match status" value="1"/>
</dbReference>
<dbReference type="SMR" id="Q727H7"/>
<dbReference type="SUPFAM" id="SSF53335">
    <property type="entry name" value="S-adenosyl-L-methionine-dependent methyltransferases"/>
    <property type="match status" value="1"/>
</dbReference>
<dbReference type="OrthoDB" id="7806498at2"/>
<protein>
    <recommendedName>
        <fullName evidence="4">Methyltransferase</fullName>
        <ecNumber evidence="4">2.1.1.-</ecNumber>
    </recommendedName>
</protein>
<dbReference type="PaxDb" id="882-DVU_2878"/>
<dbReference type="GO" id="GO:0032259">
    <property type="term" value="P:methylation"/>
    <property type="evidence" value="ECO:0007669"/>
    <property type="project" value="UniProtKB-KW"/>
</dbReference>
<reference evidence="6 7" key="1">
    <citation type="journal article" date="2004" name="Nat. Biotechnol.">
        <title>The genome sequence of the anaerobic, sulfate-reducing bacterium Desulfovibrio vulgaris Hildenborough.</title>
        <authorList>
            <person name="Heidelberg J.F."/>
            <person name="Seshadri R."/>
            <person name="Haveman S.A."/>
            <person name="Hemme C.L."/>
            <person name="Paulsen I.T."/>
            <person name="Kolonay J.F."/>
            <person name="Eisen J.A."/>
            <person name="Ward N."/>
            <person name="Methe B."/>
            <person name="Brinkac L.M."/>
            <person name="Daugherty S.C."/>
            <person name="Deboy R.T."/>
            <person name="Dodson R.J."/>
            <person name="Durkin A.S."/>
            <person name="Madupu R."/>
            <person name="Nelson W.C."/>
            <person name="Sullivan S.A."/>
            <person name="Fouts D."/>
            <person name="Haft D.H."/>
            <person name="Selengut J."/>
            <person name="Peterson J.D."/>
            <person name="Davidsen T.M."/>
            <person name="Zafar N."/>
            <person name="Zhou L."/>
            <person name="Radune D."/>
            <person name="Dimitrov G."/>
            <person name="Hance M."/>
            <person name="Tran K."/>
            <person name="Khouri H."/>
            <person name="Gill J."/>
            <person name="Utterback T.R."/>
            <person name="Feldblyum T.V."/>
            <person name="Wall J.D."/>
            <person name="Voordouw G."/>
            <person name="Fraser C.M."/>
        </authorList>
    </citation>
    <scope>NUCLEOTIDE SEQUENCE [LARGE SCALE GENOMIC DNA]</scope>
    <source>
        <strain evidence="7">ATCC 29579 / DSM 644 / NCIMB 8303 / VKM B-1760 / Hildenborough</strain>
    </source>
</reference>
<dbReference type="Pfam" id="PF01555">
    <property type="entry name" value="N6_N4_Mtase"/>
    <property type="match status" value="1"/>
</dbReference>
<dbReference type="GO" id="GO:0003677">
    <property type="term" value="F:DNA binding"/>
    <property type="evidence" value="ECO:0007669"/>
    <property type="project" value="InterPro"/>
</dbReference>
<dbReference type="KEGG" id="dvu:DVU_2878"/>
<dbReference type="EnsemblBacteria" id="AAS97350">
    <property type="protein sequence ID" value="AAS97350"/>
    <property type="gene ID" value="DVU_2878"/>
</dbReference>
<proteinExistence type="inferred from homology"/>
<dbReference type="PATRIC" id="fig|882.5.peg.2598"/>
<dbReference type="InterPro" id="IPR036086">
    <property type="entry name" value="ParB/Sulfiredoxin_sf"/>
</dbReference>
<gene>
    <name evidence="6" type="ordered locus">DVU_2878</name>
</gene>
<sequence length="452" mass="49596">MENLNIENWPVDRLHHSEHATRRNDDAIPRMVDALRMFGFRIPLLVTGAGEVVDGHLRLKAAIAMGMTSVPVIVVDDMTPTQVRTFRLLVNRSATWAEWDDEALRVELASLRDFGVDLTMTGFADAELDAFLQGVALAGETDPDMVPPLPEAPTSRPGDVWNMGGHRLLCGDSTSVEDVVRLMAGEQADMLWTDPPYNVDYSGKAGKIRNDKMSPEDFDAFLLRLLSRSYEALADGAAAYVAHSEAGGGTAFRKAFAHAGYKLASCLIWRKHQLVLGRGDYHWQHEPILYGWKPTGKHRWYGNRKHTTLLEHFAGQTVLPAGEGVWQVATGDAVLLIRGQDVTVEEVSTSILAVAKPARSELHPTMKPVALVERMVANSSPRGGLVLDPCGGSGTTLIACERMGRRCNTMELDPRFADVIVRRWEEVTGKTAVLEGGASFADVQLAREVAHA</sequence>
<dbReference type="Gene3D" id="3.90.1530.10">
    <property type="entry name" value="Conserved hypothetical protein from pyrococcus furiosus pfu- 392566-001, ParB domain"/>
    <property type="match status" value="1"/>
</dbReference>
<evidence type="ECO:0000313" key="6">
    <source>
        <dbReference type="EMBL" id="AAS97350.1"/>
    </source>
</evidence>
<evidence type="ECO:0000256" key="4">
    <source>
        <dbReference type="RuleBase" id="RU362026"/>
    </source>
</evidence>
<name>Q727H7_NITV2</name>
<dbReference type="HOGENOM" id="CLU_024927_0_0_7"/>
<dbReference type="EMBL" id="AE017285">
    <property type="protein sequence ID" value="AAS97350.1"/>
    <property type="molecule type" value="Genomic_DNA"/>
</dbReference>
<dbReference type="InterPro" id="IPR002941">
    <property type="entry name" value="DNA_methylase_N4/N6"/>
</dbReference>
<evidence type="ECO:0000256" key="3">
    <source>
        <dbReference type="ARBA" id="ARBA00022679"/>
    </source>
</evidence>
<dbReference type="AlphaFoldDB" id="Q727H7"/>
<dbReference type="REBASE" id="7931">
    <property type="entry name" value="M.DvuORF2878P"/>
</dbReference>
<dbReference type="InterPro" id="IPR003115">
    <property type="entry name" value="ParB_N"/>
</dbReference>
<dbReference type="Gene3D" id="3.40.50.150">
    <property type="entry name" value="Vaccinia Virus protein VP39"/>
    <property type="match status" value="1"/>
</dbReference>
<dbReference type="PROSITE" id="PS00092">
    <property type="entry name" value="N6_MTASE"/>
    <property type="match status" value="1"/>
</dbReference>
<dbReference type="PRINTS" id="PR00508">
    <property type="entry name" value="S21N4MTFRASE"/>
</dbReference>
<dbReference type="GO" id="GO:0008170">
    <property type="term" value="F:N-methyltransferase activity"/>
    <property type="evidence" value="ECO:0007669"/>
    <property type="project" value="InterPro"/>
</dbReference>
<dbReference type="InterPro" id="IPR029063">
    <property type="entry name" value="SAM-dependent_MTases_sf"/>
</dbReference>
<keyword evidence="3" id="KW-0808">Transferase</keyword>
<dbReference type="eggNOG" id="COG0863">
    <property type="taxonomic scope" value="Bacteria"/>
</dbReference>
<dbReference type="STRING" id="882.DVU_2878"/>
<keyword evidence="7" id="KW-1185">Reference proteome</keyword>
<keyword evidence="2 6" id="KW-0489">Methyltransferase</keyword>
<dbReference type="Proteomes" id="UP000002194">
    <property type="component" value="Chromosome"/>
</dbReference>
<organism evidence="6 7">
    <name type="scientific">Nitratidesulfovibrio vulgaris (strain ATCC 29579 / DSM 644 / CCUG 34227 / NCIMB 8303 / VKM B-1760 / Hildenborough)</name>
    <name type="common">Desulfovibrio vulgaris</name>
    <dbReference type="NCBI Taxonomy" id="882"/>
    <lineage>
        <taxon>Bacteria</taxon>
        <taxon>Pseudomonadati</taxon>
        <taxon>Thermodesulfobacteriota</taxon>
        <taxon>Desulfovibrionia</taxon>
        <taxon>Desulfovibrionales</taxon>
        <taxon>Desulfovibrionaceae</taxon>
        <taxon>Nitratidesulfovibrio</taxon>
    </lineage>
</organism>
<evidence type="ECO:0000259" key="5">
    <source>
        <dbReference type="SMART" id="SM00470"/>
    </source>
</evidence>
<dbReference type="RefSeq" id="WP_010940138.1">
    <property type="nucleotide sequence ID" value="NC_002937.3"/>
</dbReference>
<dbReference type="PIRSF" id="PIRSF036758">
    <property type="entry name" value="Aden_M_ParB"/>
    <property type="match status" value="1"/>
</dbReference>
<evidence type="ECO:0000256" key="2">
    <source>
        <dbReference type="ARBA" id="ARBA00022603"/>
    </source>
</evidence>
<evidence type="ECO:0000313" key="7">
    <source>
        <dbReference type="Proteomes" id="UP000002194"/>
    </source>
</evidence>
<dbReference type="EC" id="2.1.1.-" evidence="4"/>
<comment type="similarity">
    <text evidence="1 4">Belongs to the N(4)/N(6)-methyltransferase family.</text>
</comment>
<dbReference type="PhylomeDB" id="Q727H7"/>
<evidence type="ECO:0000256" key="1">
    <source>
        <dbReference type="ARBA" id="ARBA00006594"/>
    </source>
</evidence>
<dbReference type="SUPFAM" id="SSF110849">
    <property type="entry name" value="ParB/Sulfiredoxin"/>
    <property type="match status" value="1"/>
</dbReference>
<dbReference type="InterPro" id="IPR015840">
    <property type="entry name" value="DNA_MeTrfase_ParB"/>
</dbReference>
<dbReference type="InterPro" id="IPR002052">
    <property type="entry name" value="DNA_methylase_N6_adenine_CS"/>
</dbReference>
<accession>Q727H7</accession>